<feature type="transmembrane region" description="Helical" evidence="13">
    <location>
        <begin position="155"/>
        <end position="177"/>
    </location>
</feature>
<accession>A0A5B8REF8</accession>
<feature type="transmembrane region" description="Helical" evidence="13">
    <location>
        <begin position="184"/>
        <end position="205"/>
    </location>
</feature>
<evidence type="ECO:0000256" key="7">
    <source>
        <dbReference type="ARBA" id="ARBA00022475"/>
    </source>
</evidence>
<dbReference type="InterPro" id="IPR000412">
    <property type="entry name" value="ABC_2_transport"/>
</dbReference>
<dbReference type="GO" id="GO:0005886">
    <property type="term" value="C:plasma membrane"/>
    <property type="evidence" value="ECO:0007669"/>
    <property type="project" value="UniProtKB-SubCell"/>
</dbReference>
<evidence type="ECO:0000256" key="12">
    <source>
        <dbReference type="ARBA" id="ARBA00025119"/>
    </source>
</evidence>
<dbReference type="PROSITE" id="PS51012">
    <property type="entry name" value="ABC_TM2"/>
    <property type="match status" value="1"/>
</dbReference>
<keyword evidence="7" id="KW-1003">Cell membrane</keyword>
<evidence type="ECO:0000256" key="2">
    <source>
        <dbReference type="ARBA" id="ARBA00008394"/>
    </source>
</evidence>
<keyword evidence="11 13" id="KW-0472">Membrane</keyword>
<protein>
    <recommendedName>
        <fullName evidence="4">Nodulation protein J</fullName>
    </recommendedName>
</protein>
<dbReference type="PANTHER" id="PTHR43229">
    <property type="entry name" value="NODULATION PROTEIN J"/>
    <property type="match status" value="1"/>
</dbReference>
<comment type="similarity">
    <text evidence="2">Belongs to the ABC-2 integral membrane protein family. Lipooligosaccharide exporter (TC 3.A.1.102) subfamily.</text>
</comment>
<feature type="domain" description="ABC transmembrane type-2" evidence="14">
    <location>
        <begin position="39"/>
        <end position="265"/>
    </location>
</feature>
<evidence type="ECO:0000313" key="15">
    <source>
        <dbReference type="EMBL" id="QEA05137.1"/>
    </source>
</evidence>
<keyword evidence="10 13" id="KW-1133">Transmembrane helix</keyword>
<comment type="subcellular location">
    <subcellularLocation>
        <location evidence="1">Cell inner membrane</location>
        <topology evidence="1">Multi-pass membrane protein</topology>
    </subcellularLocation>
</comment>
<evidence type="ECO:0000256" key="9">
    <source>
        <dbReference type="ARBA" id="ARBA00022692"/>
    </source>
</evidence>
<evidence type="ECO:0000256" key="8">
    <source>
        <dbReference type="ARBA" id="ARBA00022519"/>
    </source>
</evidence>
<feature type="transmembrane region" description="Helical" evidence="13">
    <location>
        <begin position="240"/>
        <end position="262"/>
    </location>
</feature>
<sequence>MSARADTLGAHLRRAPRLSPRFMPVWQRNFLVWRKLLVPSLLGNFADPLLYLLVLGYGLGRLVGEVEGLGYMAFLATGIVCSSAMMGATFEALYSAYTRLTMQQTWAAMLNAPLSVDDVVIGEIAWAATKALINATAILAVTLMLGLAGGWSAVLVLPVVLLAGLCFAGLAMIVTTVSRSYDFFLYYFTLVITPMMLVSGVFFPLSELPDAVARGAMALPLAHVVALVRPLMTGTWPSLIPLHLLVIAAYAAAAIWLACALARRRLQT</sequence>
<dbReference type="Pfam" id="PF01061">
    <property type="entry name" value="ABC2_membrane"/>
    <property type="match status" value="1"/>
</dbReference>
<comment type="function">
    <text evidence="12">Part of the ABC transporter complex NodIJ involved in the export of the nodulation factors (Nod factors), the bacterial signal molecules that induce symbiosis and subsequent nodulation induction. Nod factors are LCO (lipo-chitin oligosaccharide), a modified beta-1,4-linked N-acetylglucosamine oligosaccharide. This subunit encodes the transporter.</text>
</comment>
<dbReference type="PANTHER" id="PTHR43229:SF2">
    <property type="entry name" value="NODULATION PROTEIN J"/>
    <property type="match status" value="1"/>
</dbReference>
<dbReference type="InterPro" id="IPR051784">
    <property type="entry name" value="Nod_factor_ABC_transporter"/>
</dbReference>
<keyword evidence="9 13" id="KW-0812">Transmembrane</keyword>
<reference evidence="15" key="1">
    <citation type="submission" date="2019-06" db="EMBL/GenBank/DDBJ databases">
        <authorList>
            <person name="Murdoch R.W."/>
            <person name="Fathepure B."/>
        </authorList>
    </citation>
    <scope>NUCLEOTIDE SEQUENCE</scope>
</reference>
<dbReference type="GO" id="GO:0015772">
    <property type="term" value="P:oligosaccharide transport"/>
    <property type="evidence" value="ECO:0007669"/>
    <property type="project" value="InterPro"/>
</dbReference>
<dbReference type="InterPro" id="IPR005981">
    <property type="entry name" value="ABC_transptNodJ"/>
</dbReference>
<comment type="subunit">
    <text evidence="3">The complex is composed of two ATP-binding proteins (NodI) and two transmembrane proteins (NodJ).</text>
</comment>
<feature type="transmembrane region" description="Helical" evidence="13">
    <location>
        <begin position="36"/>
        <end position="59"/>
    </location>
</feature>
<feature type="transmembrane region" description="Helical" evidence="13">
    <location>
        <begin position="71"/>
        <end position="94"/>
    </location>
</feature>
<dbReference type="EMBL" id="MN079095">
    <property type="protein sequence ID" value="QEA05137.1"/>
    <property type="molecule type" value="Genomic_DNA"/>
</dbReference>
<dbReference type="AlphaFoldDB" id="A0A5B8REF8"/>
<organism evidence="15">
    <name type="scientific">uncultured organism</name>
    <dbReference type="NCBI Taxonomy" id="155900"/>
    <lineage>
        <taxon>unclassified sequences</taxon>
        <taxon>environmental samples</taxon>
    </lineage>
</organism>
<evidence type="ECO:0000256" key="6">
    <source>
        <dbReference type="ARBA" id="ARBA00022458"/>
    </source>
</evidence>
<evidence type="ECO:0000256" key="10">
    <source>
        <dbReference type="ARBA" id="ARBA00022989"/>
    </source>
</evidence>
<dbReference type="PRINTS" id="PR00164">
    <property type="entry name" value="ABC2TRNSPORT"/>
</dbReference>
<proteinExistence type="inferred from homology"/>
<dbReference type="PIRSF" id="PIRSF006648">
    <property type="entry name" value="DrrB"/>
    <property type="match status" value="1"/>
</dbReference>
<dbReference type="InterPro" id="IPR047817">
    <property type="entry name" value="ABC2_TM_bact-type"/>
</dbReference>
<evidence type="ECO:0000256" key="11">
    <source>
        <dbReference type="ARBA" id="ARBA00023136"/>
    </source>
</evidence>
<evidence type="ECO:0000256" key="1">
    <source>
        <dbReference type="ARBA" id="ARBA00004429"/>
    </source>
</evidence>
<keyword evidence="8" id="KW-0997">Cell inner membrane</keyword>
<evidence type="ECO:0000259" key="14">
    <source>
        <dbReference type="PROSITE" id="PS51012"/>
    </source>
</evidence>
<feature type="transmembrane region" description="Helical" evidence="13">
    <location>
        <begin position="131"/>
        <end position="149"/>
    </location>
</feature>
<dbReference type="NCBIfam" id="TIGR01291">
    <property type="entry name" value="nodJ"/>
    <property type="match status" value="1"/>
</dbReference>
<gene>
    <name evidence="15" type="ORF">KBTEX_01456</name>
</gene>
<name>A0A5B8REF8_9ZZZZ</name>
<dbReference type="InterPro" id="IPR013525">
    <property type="entry name" value="ABC2_TM"/>
</dbReference>
<evidence type="ECO:0000256" key="4">
    <source>
        <dbReference type="ARBA" id="ARBA00014639"/>
    </source>
</evidence>
<dbReference type="GO" id="GO:0140359">
    <property type="term" value="F:ABC-type transporter activity"/>
    <property type="evidence" value="ECO:0007669"/>
    <property type="project" value="InterPro"/>
</dbReference>
<keyword evidence="5" id="KW-0813">Transport</keyword>
<evidence type="ECO:0000256" key="3">
    <source>
        <dbReference type="ARBA" id="ARBA00011350"/>
    </source>
</evidence>
<evidence type="ECO:0000256" key="5">
    <source>
        <dbReference type="ARBA" id="ARBA00022448"/>
    </source>
</evidence>
<keyword evidence="6" id="KW-0536">Nodulation</keyword>
<evidence type="ECO:0000256" key="13">
    <source>
        <dbReference type="SAM" id="Phobius"/>
    </source>
</evidence>